<organism evidence="2 3">
    <name type="scientific">Dreissena polymorpha</name>
    <name type="common">Zebra mussel</name>
    <name type="synonym">Mytilus polymorpha</name>
    <dbReference type="NCBI Taxonomy" id="45954"/>
    <lineage>
        <taxon>Eukaryota</taxon>
        <taxon>Metazoa</taxon>
        <taxon>Spiralia</taxon>
        <taxon>Lophotrochozoa</taxon>
        <taxon>Mollusca</taxon>
        <taxon>Bivalvia</taxon>
        <taxon>Autobranchia</taxon>
        <taxon>Heteroconchia</taxon>
        <taxon>Euheterodonta</taxon>
        <taxon>Imparidentia</taxon>
        <taxon>Neoheterodontei</taxon>
        <taxon>Myida</taxon>
        <taxon>Dreissenoidea</taxon>
        <taxon>Dreissenidae</taxon>
        <taxon>Dreissena</taxon>
    </lineage>
</organism>
<feature type="compositionally biased region" description="Low complexity" evidence="1">
    <location>
        <begin position="59"/>
        <end position="70"/>
    </location>
</feature>
<proteinExistence type="predicted"/>
<reference evidence="2" key="2">
    <citation type="submission" date="2020-11" db="EMBL/GenBank/DDBJ databases">
        <authorList>
            <person name="McCartney M.A."/>
            <person name="Auch B."/>
            <person name="Kono T."/>
            <person name="Mallez S."/>
            <person name="Becker A."/>
            <person name="Gohl D.M."/>
            <person name="Silverstein K.A.T."/>
            <person name="Koren S."/>
            <person name="Bechman K.B."/>
            <person name="Herman A."/>
            <person name="Abrahante J.E."/>
            <person name="Garbe J."/>
        </authorList>
    </citation>
    <scope>NUCLEOTIDE SEQUENCE</scope>
    <source>
        <strain evidence="2">Duluth1</strain>
        <tissue evidence="2">Whole animal</tissue>
    </source>
</reference>
<keyword evidence="3" id="KW-1185">Reference proteome</keyword>
<feature type="region of interest" description="Disordered" evidence="1">
    <location>
        <begin position="56"/>
        <end position="98"/>
    </location>
</feature>
<sequence length="98" mass="10726">MPVEAWCVIRGLPEWTGAPPGTSGMNRGQPGLNLQTIKMFYISGMNRDVIGLLCHRGSTGTPPAFTGAPPERYRLGPKLDKGTTGYDRDSPDRHRDKT</sequence>
<evidence type="ECO:0000256" key="1">
    <source>
        <dbReference type="SAM" id="MobiDB-lite"/>
    </source>
</evidence>
<dbReference type="EMBL" id="JAIWYP010000010">
    <property type="protein sequence ID" value="KAH3751127.1"/>
    <property type="molecule type" value="Genomic_DNA"/>
</dbReference>
<comment type="caution">
    <text evidence="2">The sequence shown here is derived from an EMBL/GenBank/DDBJ whole genome shotgun (WGS) entry which is preliminary data.</text>
</comment>
<protein>
    <submittedName>
        <fullName evidence="2">Uncharacterized protein</fullName>
    </submittedName>
</protein>
<feature type="compositionally biased region" description="Basic and acidic residues" evidence="1">
    <location>
        <begin position="71"/>
        <end position="98"/>
    </location>
</feature>
<evidence type="ECO:0000313" key="2">
    <source>
        <dbReference type="EMBL" id="KAH3751127.1"/>
    </source>
</evidence>
<name>A0A9D4DK48_DREPO</name>
<accession>A0A9D4DK48</accession>
<gene>
    <name evidence="2" type="ORF">DPMN_185673</name>
</gene>
<dbReference type="AlphaFoldDB" id="A0A9D4DK48"/>
<evidence type="ECO:0000313" key="3">
    <source>
        <dbReference type="Proteomes" id="UP000828390"/>
    </source>
</evidence>
<reference evidence="2" key="1">
    <citation type="journal article" date="2019" name="bioRxiv">
        <title>The Genome of the Zebra Mussel, Dreissena polymorpha: A Resource for Invasive Species Research.</title>
        <authorList>
            <person name="McCartney M.A."/>
            <person name="Auch B."/>
            <person name="Kono T."/>
            <person name="Mallez S."/>
            <person name="Zhang Y."/>
            <person name="Obille A."/>
            <person name="Becker A."/>
            <person name="Abrahante J.E."/>
            <person name="Garbe J."/>
            <person name="Badalamenti J.P."/>
            <person name="Herman A."/>
            <person name="Mangelson H."/>
            <person name="Liachko I."/>
            <person name="Sullivan S."/>
            <person name="Sone E.D."/>
            <person name="Koren S."/>
            <person name="Silverstein K.A.T."/>
            <person name="Beckman K.B."/>
            <person name="Gohl D.M."/>
        </authorList>
    </citation>
    <scope>NUCLEOTIDE SEQUENCE</scope>
    <source>
        <strain evidence="2">Duluth1</strain>
        <tissue evidence="2">Whole animal</tissue>
    </source>
</reference>
<dbReference type="Proteomes" id="UP000828390">
    <property type="component" value="Unassembled WGS sequence"/>
</dbReference>